<gene>
    <name evidence="1" type="ORF">RND81_12G092800</name>
</gene>
<dbReference type="EMBL" id="JBDFQZ010000012">
    <property type="protein sequence ID" value="KAK9672324.1"/>
    <property type="molecule type" value="Genomic_DNA"/>
</dbReference>
<proteinExistence type="predicted"/>
<comment type="caution">
    <text evidence="1">The sequence shown here is derived from an EMBL/GenBank/DDBJ whole genome shotgun (WGS) entry which is preliminary data.</text>
</comment>
<protein>
    <submittedName>
        <fullName evidence="1">Uncharacterized protein</fullName>
    </submittedName>
</protein>
<dbReference type="AlphaFoldDB" id="A0AAW1H8E3"/>
<sequence length="129" mass="14887">MPFYVVRGITSYNALLGRSWLHRTYSVPSSLHQLLVKWNGRRYEIIYADIPSVEINFSFVNDRCSKGSATLRIEESDVPRGEDADEESKPLLGDLRIEELIEVEDLEVEETTPRKREDAVELSLLPFRC</sequence>
<accession>A0AAW1H8E3</accession>
<evidence type="ECO:0000313" key="2">
    <source>
        <dbReference type="Proteomes" id="UP001443914"/>
    </source>
</evidence>
<organism evidence="1 2">
    <name type="scientific">Saponaria officinalis</name>
    <name type="common">Common soapwort</name>
    <name type="synonym">Lychnis saponaria</name>
    <dbReference type="NCBI Taxonomy" id="3572"/>
    <lineage>
        <taxon>Eukaryota</taxon>
        <taxon>Viridiplantae</taxon>
        <taxon>Streptophyta</taxon>
        <taxon>Embryophyta</taxon>
        <taxon>Tracheophyta</taxon>
        <taxon>Spermatophyta</taxon>
        <taxon>Magnoliopsida</taxon>
        <taxon>eudicotyledons</taxon>
        <taxon>Gunneridae</taxon>
        <taxon>Pentapetalae</taxon>
        <taxon>Caryophyllales</taxon>
        <taxon>Caryophyllaceae</taxon>
        <taxon>Caryophylleae</taxon>
        <taxon>Saponaria</taxon>
    </lineage>
</organism>
<evidence type="ECO:0000313" key="1">
    <source>
        <dbReference type="EMBL" id="KAK9672324.1"/>
    </source>
</evidence>
<reference evidence="1" key="1">
    <citation type="submission" date="2024-03" db="EMBL/GenBank/DDBJ databases">
        <title>WGS assembly of Saponaria officinalis var. Norfolk2.</title>
        <authorList>
            <person name="Jenkins J."/>
            <person name="Shu S."/>
            <person name="Grimwood J."/>
            <person name="Barry K."/>
            <person name="Goodstein D."/>
            <person name="Schmutz J."/>
            <person name="Leebens-Mack J."/>
            <person name="Osbourn A."/>
        </authorList>
    </citation>
    <scope>NUCLEOTIDE SEQUENCE [LARGE SCALE GENOMIC DNA]</scope>
    <source>
        <strain evidence="1">JIC</strain>
    </source>
</reference>
<keyword evidence="2" id="KW-1185">Reference proteome</keyword>
<name>A0AAW1H8E3_SAPOF</name>
<dbReference type="Proteomes" id="UP001443914">
    <property type="component" value="Unassembled WGS sequence"/>
</dbReference>